<comment type="caution">
    <text evidence="1">The sequence shown here is derived from an EMBL/GenBank/DDBJ whole genome shotgun (WGS) entry which is preliminary data.</text>
</comment>
<dbReference type="RefSeq" id="WP_354011692.1">
    <property type="nucleotide sequence ID" value="NZ_JBEWTA010000003.1"/>
</dbReference>
<protein>
    <submittedName>
        <fullName evidence="1">Uncharacterized protein</fullName>
    </submittedName>
</protein>
<dbReference type="Proteomes" id="UP001549366">
    <property type="component" value="Unassembled WGS sequence"/>
</dbReference>
<evidence type="ECO:0000313" key="1">
    <source>
        <dbReference type="EMBL" id="MET4754893.1"/>
    </source>
</evidence>
<keyword evidence="2" id="KW-1185">Reference proteome</keyword>
<gene>
    <name evidence="1" type="ORF">V5J35_000085</name>
</gene>
<evidence type="ECO:0000313" key="2">
    <source>
        <dbReference type="Proteomes" id="UP001549366"/>
    </source>
</evidence>
<name>A0ABV2SAU5_9GAMM</name>
<proteinExistence type="predicted"/>
<accession>A0ABV2SAU5</accession>
<dbReference type="EMBL" id="JBEWTB010000001">
    <property type="protein sequence ID" value="MET4754893.1"/>
    <property type="molecule type" value="Genomic_DNA"/>
</dbReference>
<reference evidence="1 2" key="1">
    <citation type="submission" date="2024-06" db="EMBL/GenBank/DDBJ databases">
        <title>Genomic Encyclopedia of Type Strains, Phase V (KMG-V): Genome sequencing to study the core and pangenomes of soil and plant-associated prokaryotes.</title>
        <authorList>
            <person name="Whitman W."/>
        </authorList>
    </citation>
    <scope>NUCLEOTIDE SEQUENCE [LARGE SCALE GENOMIC DNA]</scope>
    <source>
        <strain evidence="1 2">NE40</strain>
    </source>
</reference>
<sequence length="437" mass="49861">MNLYRKIIGILVFLFFALDIAPALSNDTQNKPVVIMFMNLKNYGYTALAQRVYKVVNDNFPEKKITIISKGLTERDFDYFDSERVSIVDLGKHLEGIHSYTDEIREEIDQILHSASAIITINGTDQFIRTVFDQQAFCNLQFINIVQIFGSTKLVQDSHGRSYTKNRADGSEYTNNCRHIRMGLGDHEGILVNPDLLKDSYRSALSDHYQSLKERLPGLAQFIEESANNYYVSYMHSGEGLVDFVATASRLEGEKGAWVITNQGKNDVFSYFAKSIFTQHGISKIEFKEFRVGLDPLTTEEVINNLNGQTVKIFHIPKIDSQHEYYSLIENSNPMVGVTGNSSLFDAITLGKVPFYKANHRHQDQINSQLAALDQSGLLKPFFKNYVDPETKANTIRDYSYQIPAWTKSILEERTFNSQLAEEIKFRINSHQAPKAW</sequence>
<organism evidence="1 2">
    <name type="scientific">Endozoicomonas lisbonensis</name>
    <dbReference type="NCBI Taxonomy" id="3120522"/>
    <lineage>
        <taxon>Bacteria</taxon>
        <taxon>Pseudomonadati</taxon>
        <taxon>Pseudomonadota</taxon>
        <taxon>Gammaproteobacteria</taxon>
        <taxon>Oceanospirillales</taxon>
        <taxon>Endozoicomonadaceae</taxon>
        <taxon>Endozoicomonas</taxon>
    </lineage>
</organism>